<feature type="compositionally biased region" description="Polar residues" evidence="1">
    <location>
        <begin position="70"/>
        <end position="79"/>
    </location>
</feature>
<evidence type="ECO:0000313" key="3">
    <source>
        <dbReference type="Proteomes" id="UP000440578"/>
    </source>
</evidence>
<dbReference type="EMBL" id="VIIS01001292">
    <property type="protein sequence ID" value="KAF0300075.1"/>
    <property type="molecule type" value="Genomic_DNA"/>
</dbReference>
<reference evidence="2 3" key="1">
    <citation type="submission" date="2019-07" db="EMBL/GenBank/DDBJ databases">
        <title>Draft genome assembly of a fouling barnacle, Amphibalanus amphitrite (Darwin, 1854): The first reference genome for Thecostraca.</title>
        <authorList>
            <person name="Kim W."/>
        </authorList>
    </citation>
    <scope>NUCLEOTIDE SEQUENCE [LARGE SCALE GENOMIC DNA]</scope>
    <source>
        <strain evidence="2">SNU_AA5</strain>
        <tissue evidence="2">Soma without cirri and trophi</tissue>
    </source>
</reference>
<dbReference type="AlphaFoldDB" id="A0A6A4W0S6"/>
<keyword evidence="3" id="KW-1185">Reference proteome</keyword>
<dbReference type="OrthoDB" id="10017054at2759"/>
<organism evidence="2 3">
    <name type="scientific">Amphibalanus amphitrite</name>
    <name type="common">Striped barnacle</name>
    <name type="synonym">Balanus amphitrite</name>
    <dbReference type="NCBI Taxonomy" id="1232801"/>
    <lineage>
        <taxon>Eukaryota</taxon>
        <taxon>Metazoa</taxon>
        <taxon>Ecdysozoa</taxon>
        <taxon>Arthropoda</taxon>
        <taxon>Crustacea</taxon>
        <taxon>Multicrustacea</taxon>
        <taxon>Cirripedia</taxon>
        <taxon>Thoracica</taxon>
        <taxon>Thoracicalcarea</taxon>
        <taxon>Balanomorpha</taxon>
        <taxon>Balanoidea</taxon>
        <taxon>Balanidae</taxon>
        <taxon>Amphibalaninae</taxon>
        <taxon>Amphibalanus</taxon>
    </lineage>
</organism>
<sequence>MKHVRTTPGPAASSRPVDWASPRTPRSVRLVTTGVSVRSRTVSTTPTRRPLGADRGARSAHRTAGGSPSKPRTVSTPRSGSVHRDISSGRPAALRSLSARPRELVRASAARPLELVRAGSARGRSAAADALPPPRARQLAANVTVRPKKPPRSPVKRLRASPVKKLASDQPVAIAPPTSTPRPLGYVHAVCLIV</sequence>
<evidence type="ECO:0000256" key="1">
    <source>
        <dbReference type="SAM" id="MobiDB-lite"/>
    </source>
</evidence>
<evidence type="ECO:0000313" key="2">
    <source>
        <dbReference type="EMBL" id="KAF0300075.1"/>
    </source>
</evidence>
<feature type="region of interest" description="Disordered" evidence="1">
    <location>
        <begin position="145"/>
        <end position="179"/>
    </location>
</feature>
<feature type="region of interest" description="Disordered" evidence="1">
    <location>
        <begin position="1"/>
        <end position="97"/>
    </location>
</feature>
<dbReference type="Proteomes" id="UP000440578">
    <property type="component" value="Unassembled WGS sequence"/>
</dbReference>
<protein>
    <submittedName>
        <fullName evidence="2">Uncharacterized protein</fullName>
    </submittedName>
</protein>
<accession>A0A6A4W0S6</accession>
<proteinExistence type="predicted"/>
<name>A0A6A4W0S6_AMPAM</name>
<gene>
    <name evidence="2" type="ORF">FJT64_003333</name>
</gene>
<comment type="caution">
    <text evidence="2">The sequence shown here is derived from an EMBL/GenBank/DDBJ whole genome shotgun (WGS) entry which is preliminary data.</text>
</comment>
<feature type="compositionally biased region" description="Basic residues" evidence="1">
    <location>
        <begin position="146"/>
        <end position="159"/>
    </location>
</feature>
<feature type="compositionally biased region" description="Low complexity" evidence="1">
    <location>
        <begin position="27"/>
        <end position="49"/>
    </location>
</feature>